<proteinExistence type="predicted"/>
<keyword evidence="3" id="KW-1185">Reference proteome</keyword>
<evidence type="ECO:0000313" key="3">
    <source>
        <dbReference type="Proteomes" id="UP000019050"/>
    </source>
</evidence>
<protein>
    <submittedName>
        <fullName evidence="2">Hydrolase, alpha/beta domain protein</fullName>
    </submittedName>
</protein>
<dbReference type="Proteomes" id="UP000019050">
    <property type="component" value="Unassembled WGS sequence"/>
</dbReference>
<dbReference type="OrthoDB" id="9806902at2"/>
<dbReference type="GO" id="GO:0016020">
    <property type="term" value="C:membrane"/>
    <property type="evidence" value="ECO:0007669"/>
    <property type="project" value="TreeGrafter"/>
</dbReference>
<dbReference type="eggNOG" id="COG2267">
    <property type="taxonomic scope" value="Bacteria"/>
</dbReference>
<dbReference type="RefSeq" id="WP_023391184.1">
    <property type="nucleotide sequence ID" value="NZ_KI535340.1"/>
</dbReference>
<dbReference type="HOGENOM" id="CLU_026209_10_0_9"/>
<gene>
    <name evidence="2" type="ORF">GCWU000182_000533</name>
</gene>
<dbReference type="InterPro" id="IPR022742">
    <property type="entry name" value="Hydrolase_4"/>
</dbReference>
<evidence type="ECO:0000259" key="1">
    <source>
        <dbReference type="Pfam" id="PF12146"/>
    </source>
</evidence>
<accession>W1Q4K9</accession>
<evidence type="ECO:0000313" key="2">
    <source>
        <dbReference type="EMBL" id="ESK66190.1"/>
    </source>
</evidence>
<dbReference type="InterPro" id="IPR029058">
    <property type="entry name" value="AB_hydrolase_fold"/>
</dbReference>
<dbReference type="ESTHER" id="9firm-c4fud8">
    <property type="family name" value="Monoglyceridelipase_lysophospholip"/>
</dbReference>
<name>W1Q4K9_ABIDE</name>
<dbReference type="Pfam" id="PF12146">
    <property type="entry name" value="Hydrolase_4"/>
    <property type="match status" value="1"/>
</dbReference>
<dbReference type="PANTHER" id="PTHR43798:SF33">
    <property type="entry name" value="HYDROLASE, PUTATIVE (AFU_ORTHOLOGUE AFUA_2G14860)-RELATED"/>
    <property type="match status" value="1"/>
</dbReference>
<dbReference type="EMBL" id="ACIN03000003">
    <property type="protein sequence ID" value="ESK66190.1"/>
    <property type="molecule type" value="Genomic_DNA"/>
</dbReference>
<dbReference type="SUPFAM" id="SSF53474">
    <property type="entry name" value="alpha/beta-Hydrolases"/>
    <property type="match status" value="1"/>
</dbReference>
<dbReference type="GeneID" id="84816629"/>
<dbReference type="PANTHER" id="PTHR43798">
    <property type="entry name" value="MONOACYLGLYCEROL LIPASE"/>
    <property type="match status" value="1"/>
</dbReference>
<dbReference type="Gene3D" id="3.40.50.1820">
    <property type="entry name" value="alpha/beta hydrolase"/>
    <property type="match status" value="1"/>
</dbReference>
<comment type="caution">
    <text evidence="2">The sequence shown here is derived from an EMBL/GenBank/DDBJ whole genome shotgun (WGS) entry which is preliminary data.</text>
</comment>
<keyword evidence="2" id="KW-0378">Hydrolase</keyword>
<feature type="domain" description="Serine aminopeptidase S33" evidence="1">
    <location>
        <begin position="101"/>
        <end position="360"/>
    </location>
</feature>
<dbReference type="GO" id="GO:0047372">
    <property type="term" value="F:monoacylglycerol lipase activity"/>
    <property type="evidence" value="ECO:0007669"/>
    <property type="project" value="TreeGrafter"/>
</dbReference>
<sequence length="383" mass="42834">MISPYAYLLPGLVGLGLATWTYGQVYQRRHGLKSSNDREQVYDVTHWQAQASSQHAWLSQAQFDQEMTDWVQPYLAQHGQSETITLADGQTLAFDFYPHAEAQATLLIIHGLNEFKEKFRELTYYWHQEACQVIAVDLRGHGASGPYGPKSSIHSQHFDQYAEDLASLLDYLGKQGKLQGPLVLFGHSMGGAVATRLCQLYPGLAQGLILSSPMLAIDTGKIPFAYAHLLSRLVCSFGGGKAYAPRQGAFDPDRHSQYPRQNRWTTQYERGQYFHNWHLSNHPIPSWGATWSWLATSLASSRKILSRRGLAQLTLPVLIWRAELDDHVLASGIHGLASSLAQAQAYCVPARKHELYLEDDAFIQAYVTCIRHFIASLAPASGH</sequence>
<dbReference type="GO" id="GO:0046464">
    <property type="term" value="P:acylglycerol catabolic process"/>
    <property type="evidence" value="ECO:0007669"/>
    <property type="project" value="TreeGrafter"/>
</dbReference>
<organism evidence="2 3">
    <name type="scientific">Abiotrophia defectiva ATCC 49176</name>
    <dbReference type="NCBI Taxonomy" id="592010"/>
    <lineage>
        <taxon>Bacteria</taxon>
        <taxon>Bacillati</taxon>
        <taxon>Bacillota</taxon>
        <taxon>Bacilli</taxon>
        <taxon>Lactobacillales</taxon>
        <taxon>Aerococcaceae</taxon>
        <taxon>Abiotrophia</taxon>
    </lineage>
</organism>
<dbReference type="AlphaFoldDB" id="W1Q4K9"/>
<dbReference type="STRING" id="592010.GCWU000182_000533"/>
<reference evidence="2" key="1">
    <citation type="submission" date="2013-06" db="EMBL/GenBank/DDBJ databases">
        <authorList>
            <person name="Weinstock G."/>
            <person name="Sodergren E."/>
            <person name="Clifton S."/>
            <person name="Fulton L."/>
            <person name="Fulton B."/>
            <person name="Courtney L."/>
            <person name="Fronick C."/>
            <person name="Harrison M."/>
            <person name="Strong C."/>
            <person name="Farmer C."/>
            <person name="Delahaunty K."/>
            <person name="Markovic C."/>
            <person name="Hall O."/>
            <person name="Minx P."/>
            <person name="Tomlinson C."/>
            <person name="Mitreva M."/>
            <person name="Nelson J."/>
            <person name="Hou S."/>
            <person name="Wollam A."/>
            <person name="Pepin K.H."/>
            <person name="Johnson M."/>
            <person name="Bhonagiri V."/>
            <person name="Nash W.E."/>
            <person name="Warren W."/>
            <person name="Chinwalla A."/>
            <person name="Mardis E.R."/>
            <person name="Wilson R.K."/>
        </authorList>
    </citation>
    <scope>NUCLEOTIDE SEQUENCE [LARGE SCALE GENOMIC DNA]</scope>
    <source>
        <strain evidence="2">ATCC 49176</strain>
    </source>
</reference>
<dbReference type="InterPro" id="IPR050266">
    <property type="entry name" value="AB_hydrolase_sf"/>
</dbReference>